<keyword evidence="5" id="KW-0472">Membrane</keyword>
<name>A0A510LBQ1_9FUSO</name>
<accession>A0A510LBQ1</accession>
<evidence type="ECO:0000256" key="1">
    <source>
        <dbReference type="ARBA" id="ARBA00004370"/>
    </source>
</evidence>
<dbReference type="Proteomes" id="UP000321561">
    <property type="component" value="Chromosome"/>
</dbReference>
<evidence type="ECO:0000256" key="4">
    <source>
        <dbReference type="ARBA" id="ARBA00023134"/>
    </source>
</evidence>
<evidence type="ECO:0000256" key="5">
    <source>
        <dbReference type="ARBA" id="ARBA00023136"/>
    </source>
</evidence>
<dbReference type="GO" id="GO:0003924">
    <property type="term" value="F:GTPase activity"/>
    <property type="evidence" value="ECO:0007669"/>
    <property type="project" value="InterPro"/>
</dbReference>
<comment type="subcellular location">
    <subcellularLocation>
        <location evidence="1">Membrane</location>
    </subcellularLocation>
</comment>
<dbReference type="OrthoDB" id="1415619at2"/>
<dbReference type="InterPro" id="IPR027094">
    <property type="entry name" value="Mitofusin_fam"/>
</dbReference>
<keyword evidence="2" id="KW-0547">Nucleotide-binding</keyword>
<evidence type="ECO:0000313" key="7">
    <source>
        <dbReference type="EMBL" id="BBM59575.1"/>
    </source>
</evidence>
<dbReference type="SUPFAM" id="SSF52540">
    <property type="entry name" value="P-loop containing nucleoside triphosphate hydrolases"/>
    <property type="match status" value="1"/>
</dbReference>
<dbReference type="Gene3D" id="3.40.50.300">
    <property type="entry name" value="P-loop containing nucleotide triphosphate hydrolases"/>
    <property type="match status" value="1"/>
</dbReference>
<dbReference type="InterPro" id="IPR045063">
    <property type="entry name" value="Dynamin_N"/>
</dbReference>
<dbReference type="Pfam" id="PF00350">
    <property type="entry name" value="Dynamin_N"/>
    <property type="match status" value="1"/>
</dbReference>
<keyword evidence="4" id="KW-0342">GTP-binding</keyword>
<reference evidence="7 8" key="1">
    <citation type="submission" date="2019-07" db="EMBL/GenBank/DDBJ databases">
        <title>Complete Genome Sequence of Leptotrichia hongkongensis Strain JMUB5056.</title>
        <authorList>
            <person name="Watanabe S."/>
            <person name="Cui L."/>
        </authorList>
    </citation>
    <scope>NUCLEOTIDE SEQUENCE [LARGE SCALE GENOMIC DNA]</scope>
    <source>
        <strain evidence="7 8">JMUB5056</strain>
    </source>
</reference>
<protein>
    <submittedName>
        <fullName evidence="7">GTPase Era</fullName>
    </submittedName>
</protein>
<dbReference type="AlphaFoldDB" id="A0A510LBQ1"/>
<sequence length="186" mass="21757">MLKNDDYSYCLIDTPGVNSSLRSNDKSITEKKIKEEDYDILLYVLNAENMSSTDNFNHLNYILQNKKSNNIIFVINKLDSFRKGEDSIEDSIKNVKKELLKVGFENPIICPISAHAGFLAKQHLYSGIQDEDMLDELLELERKFKKEYWNLSKYYDNNITELQNNKYETLLINSGIRLLEQKILEM</sequence>
<dbReference type="PANTHER" id="PTHR10465:SF0">
    <property type="entry name" value="SARCALUMENIN"/>
    <property type="match status" value="1"/>
</dbReference>
<gene>
    <name evidence="7" type="ORF">JMUB5056_1159</name>
</gene>
<evidence type="ECO:0000256" key="3">
    <source>
        <dbReference type="ARBA" id="ARBA00022801"/>
    </source>
</evidence>
<dbReference type="RefSeq" id="WP_147005603.1">
    <property type="nucleotide sequence ID" value="NZ_AP019846.1"/>
</dbReference>
<dbReference type="GO" id="GO:0016020">
    <property type="term" value="C:membrane"/>
    <property type="evidence" value="ECO:0007669"/>
    <property type="project" value="UniProtKB-SubCell"/>
</dbReference>
<dbReference type="GO" id="GO:0005525">
    <property type="term" value="F:GTP binding"/>
    <property type="evidence" value="ECO:0007669"/>
    <property type="project" value="UniProtKB-KW"/>
</dbReference>
<dbReference type="EMBL" id="AP019846">
    <property type="protein sequence ID" value="BBM59575.1"/>
    <property type="molecule type" value="Genomic_DNA"/>
</dbReference>
<proteinExistence type="predicted"/>
<feature type="domain" description="Dynamin N-terminal" evidence="6">
    <location>
        <begin position="5"/>
        <end position="77"/>
    </location>
</feature>
<organism evidence="7 8">
    <name type="scientific">Leptotrichia hongkongensis</name>
    <dbReference type="NCBI Taxonomy" id="554406"/>
    <lineage>
        <taxon>Bacteria</taxon>
        <taxon>Fusobacteriati</taxon>
        <taxon>Fusobacteriota</taxon>
        <taxon>Fusobacteriia</taxon>
        <taxon>Fusobacteriales</taxon>
        <taxon>Leptotrichiaceae</taxon>
        <taxon>Leptotrichia</taxon>
    </lineage>
</organism>
<evidence type="ECO:0000256" key="2">
    <source>
        <dbReference type="ARBA" id="ARBA00022741"/>
    </source>
</evidence>
<evidence type="ECO:0000313" key="8">
    <source>
        <dbReference type="Proteomes" id="UP000321561"/>
    </source>
</evidence>
<dbReference type="KEGG" id="lhg:JMUB5056_1159"/>
<keyword evidence="3" id="KW-0378">Hydrolase</keyword>
<evidence type="ECO:0000259" key="6">
    <source>
        <dbReference type="Pfam" id="PF00350"/>
    </source>
</evidence>
<dbReference type="GO" id="GO:0008053">
    <property type="term" value="P:mitochondrial fusion"/>
    <property type="evidence" value="ECO:0007669"/>
    <property type="project" value="TreeGrafter"/>
</dbReference>
<dbReference type="InterPro" id="IPR027417">
    <property type="entry name" value="P-loop_NTPase"/>
</dbReference>
<dbReference type="PANTHER" id="PTHR10465">
    <property type="entry name" value="TRANSMEMBRANE GTPASE FZO1"/>
    <property type="match status" value="1"/>
</dbReference>